<accession>A0A941DPC4</accession>
<feature type="signal peptide" evidence="1">
    <location>
        <begin position="1"/>
        <end position="18"/>
    </location>
</feature>
<feature type="chain" id="PRO_5037345129" evidence="1">
    <location>
        <begin position="19"/>
        <end position="327"/>
    </location>
</feature>
<evidence type="ECO:0000313" key="2">
    <source>
        <dbReference type="EMBL" id="MBR7783485.1"/>
    </source>
</evidence>
<dbReference type="Proteomes" id="UP000680067">
    <property type="component" value="Unassembled WGS sequence"/>
</dbReference>
<keyword evidence="3" id="KW-1185">Reference proteome</keyword>
<evidence type="ECO:0000256" key="1">
    <source>
        <dbReference type="SAM" id="SignalP"/>
    </source>
</evidence>
<dbReference type="AlphaFoldDB" id="A0A941DPC4"/>
<evidence type="ECO:0000313" key="3">
    <source>
        <dbReference type="Proteomes" id="UP000680067"/>
    </source>
</evidence>
<comment type="caution">
    <text evidence="2">The sequence shown here is derived from an EMBL/GenBank/DDBJ whole genome shotgun (WGS) entry which is preliminary data.</text>
</comment>
<sequence length="327" mass="36221">MKLLTGLISLAFSGLALAAGPSYQLQVHPPVLNTAIPSGSGMSPTFQQHYLVVGDDSPYLFEVDARFQVVKKTLIKDYPVNAQGRIDKKIKPDFEAMTPLVWNKQLWSMVIGSGSKPDLREYGYLLSYDGKQKIEFRLTNLYKQFFVAGGLTPTQTINIEGLTVDHQYMYFLNRGNSATNMIFRVRLSDMSDYLAGKVTQVAEVKKFDVKLPVIDKFEAGLSGADYWPEARALVYTASVEATGDAYGDGAILGSFVGVIPLHQLREGQTLDLSRSAMPVMVNGKPVLTKIESIAFQKADEHEVRGALISDNDQGASEFFGFRLRRKD</sequence>
<name>A0A941DPC4_9BURK</name>
<reference evidence="2" key="1">
    <citation type="submission" date="2021-04" db="EMBL/GenBank/DDBJ databases">
        <title>novel species isolated from subtropical streams in China.</title>
        <authorList>
            <person name="Lu H."/>
        </authorList>
    </citation>
    <scope>NUCLEOTIDE SEQUENCE</scope>
    <source>
        <strain evidence="2">LFS511W</strain>
    </source>
</reference>
<dbReference type="InterPro" id="IPR053851">
    <property type="entry name" value="DUF6929"/>
</dbReference>
<proteinExistence type="predicted"/>
<dbReference type="EMBL" id="JAGSPN010000012">
    <property type="protein sequence ID" value="MBR7783485.1"/>
    <property type="molecule type" value="Genomic_DNA"/>
</dbReference>
<keyword evidence="1" id="KW-0732">Signal</keyword>
<dbReference type="RefSeq" id="WP_212688764.1">
    <property type="nucleotide sequence ID" value="NZ_JAGSPN010000012.1"/>
</dbReference>
<organism evidence="2 3">
    <name type="scientific">Undibacterium luofuense</name>
    <dbReference type="NCBI Taxonomy" id="2828733"/>
    <lineage>
        <taxon>Bacteria</taxon>
        <taxon>Pseudomonadati</taxon>
        <taxon>Pseudomonadota</taxon>
        <taxon>Betaproteobacteria</taxon>
        <taxon>Burkholderiales</taxon>
        <taxon>Oxalobacteraceae</taxon>
        <taxon>Undibacterium</taxon>
    </lineage>
</organism>
<dbReference type="Pfam" id="PF22000">
    <property type="entry name" value="DUF6929"/>
    <property type="match status" value="1"/>
</dbReference>
<protein>
    <submittedName>
        <fullName evidence="2">Uncharacterized protein</fullName>
    </submittedName>
</protein>
<gene>
    <name evidence="2" type="ORF">KDM89_15175</name>
</gene>